<feature type="domain" description="Integrase catalytic" evidence="1">
    <location>
        <begin position="1"/>
        <end position="75"/>
    </location>
</feature>
<dbReference type="Pfam" id="PF00665">
    <property type="entry name" value="rve"/>
    <property type="match status" value="1"/>
</dbReference>
<dbReference type="SUPFAM" id="SSF53098">
    <property type="entry name" value="Ribonuclease H-like"/>
    <property type="match status" value="1"/>
</dbReference>
<dbReference type="InterPro" id="IPR001584">
    <property type="entry name" value="Integrase_cat-core"/>
</dbReference>
<name>A0A3B0Z1Z2_9ZZZZ</name>
<dbReference type="GO" id="GO:0003676">
    <property type="term" value="F:nucleic acid binding"/>
    <property type="evidence" value="ECO:0007669"/>
    <property type="project" value="InterPro"/>
</dbReference>
<organism evidence="2">
    <name type="scientific">hydrothermal vent metagenome</name>
    <dbReference type="NCBI Taxonomy" id="652676"/>
    <lineage>
        <taxon>unclassified sequences</taxon>
        <taxon>metagenomes</taxon>
        <taxon>ecological metagenomes</taxon>
    </lineage>
</organism>
<accession>A0A3B0Z1Z2</accession>
<dbReference type="PANTHER" id="PTHR47515">
    <property type="entry name" value="LOW CALCIUM RESPONSE LOCUS PROTEIN T"/>
    <property type="match status" value="1"/>
</dbReference>
<sequence length="75" mass="8800">MHFNREGLGIEADFSLPTVRVIRALDQIIEWRRRPRRLRCDNGPEFISQDLETWADKHDIQLEFIQPGSPQQNAA</sequence>
<dbReference type="InterPro" id="IPR036397">
    <property type="entry name" value="RNaseH_sf"/>
</dbReference>
<dbReference type="PROSITE" id="PS50994">
    <property type="entry name" value="INTEGRASE"/>
    <property type="match status" value="1"/>
</dbReference>
<reference evidence="2" key="1">
    <citation type="submission" date="2018-06" db="EMBL/GenBank/DDBJ databases">
        <authorList>
            <person name="Zhirakovskaya E."/>
        </authorList>
    </citation>
    <scope>NUCLEOTIDE SEQUENCE</scope>
</reference>
<proteinExistence type="predicted"/>
<gene>
    <name evidence="2" type="ORF">MNBD_GAMMA15-476</name>
</gene>
<dbReference type="GO" id="GO:0015074">
    <property type="term" value="P:DNA integration"/>
    <property type="evidence" value="ECO:0007669"/>
    <property type="project" value="InterPro"/>
</dbReference>
<dbReference type="EMBL" id="UOFN01000047">
    <property type="protein sequence ID" value="VAW75324.1"/>
    <property type="molecule type" value="Genomic_DNA"/>
</dbReference>
<evidence type="ECO:0000313" key="2">
    <source>
        <dbReference type="EMBL" id="VAW75324.1"/>
    </source>
</evidence>
<dbReference type="AlphaFoldDB" id="A0A3B0Z1Z2"/>
<evidence type="ECO:0000259" key="1">
    <source>
        <dbReference type="PROSITE" id="PS50994"/>
    </source>
</evidence>
<protein>
    <submittedName>
        <fullName evidence="2">Mobile element protein</fullName>
    </submittedName>
</protein>
<dbReference type="Gene3D" id="3.30.420.10">
    <property type="entry name" value="Ribonuclease H-like superfamily/Ribonuclease H"/>
    <property type="match status" value="1"/>
</dbReference>
<dbReference type="PANTHER" id="PTHR47515:SF2">
    <property type="entry name" value="INTEGRASE CORE DOMAIN PROTEIN"/>
    <property type="match status" value="1"/>
</dbReference>
<dbReference type="InterPro" id="IPR012337">
    <property type="entry name" value="RNaseH-like_sf"/>
</dbReference>